<dbReference type="Proteomes" id="UP001597519">
    <property type="component" value="Unassembled WGS sequence"/>
</dbReference>
<keyword evidence="3" id="KW-1185">Reference proteome</keyword>
<evidence type="ECO:0000313" key="2">
    <source>
        <dbReference type="EMBL" id="MFD2829706.1"/>
    </source>
</evidence>
<dbReference type="RefSeq" id="WP_377771949.1">
    <property type="nucleotide sequence ID" value="NZ_JBHUOQ010000001.1"/>
</dbReference>
<name>A0ABW5WWI1_9STAP</name>
<sequence>MKNNQNHYNYSGYVIGAGLIFVPALFYIMLPGLIINSAAFFIYIFGILFITFELIRNKKRNSAFMISGVGFFLLAFQFFNSDNTFYTVVFILLSSISFLIFVAGLIESAQRRKTKAANDEDNKKWSRPFQTLQDIIGIICSILSIIGFIVEFIL</sequence>
<feature type="transmembrane region" description="Helical" evidence="1">
    <location>
        <begin position="62"/>
        <end position="79"/>
    </location>
</feature>
<comment type="caution">
    <text evidence="2">The sequence shown here is derived from an EMBL/GenBank/DDBJ whole genome shotgun (WGS) entry which is preliminary data.</text>
</comment>
<feature type="transmembrane region" description="Helical" evidence="1">
    <location>
        <begin position="12"/>
        <end position="29"/>
    </location>
</feature>
<evidence type="ECO:0000313" key="3">
    <source>
        <dbReference type="Proteomes" id="UP001597519"/>
    </source>
</evidence>
<keyword evidence="1" id="KW-0812">Transmembrane</keyword>
<protein>
    <recommendedName>
        <fullName evidence="4">DUF308 domain-containing protein</fullName>
    </recommendedName>
</protein>
<organism evidence="2 3">
    <name type="scientific">Corticicoccus populi</name>
    <dbReference type="NCBI Taxonomy" id="1812821"/>
    <lineage>
        <taxon>Bacteria</taxon>
        <taxon>Bacillati</taxon>
        <taxon>Bacillota</taxon>
        <taxon>Bacilli</taxon>
        <taxon>Bacillales</taxon>
        <taxon>Staphylococcaceae</taxon>
        <taxon>Corticicoccus</taxon>
    </lineage>
</organism>
<evidence type="ECO:0008006" key="4">
    <source>
        <dbReference type="Google" id="ProtNLM"/>
    </source>
</evidence>
<reference evidence="3" key="1">
    <citation type="journal article" date="2019" name="Int. J. Syst. Evol. Microbiol.">
        <title>The Global Catalogue of Microorganisms (GCM) 10K type strain sequencing project: providing services to taxonomists for standard genome sequencing and annotation.</title>
        <authorList>
            <consortium name="The Broad Institute Genomics Platform"/>
            <consortium name="The Broad Institute Genome Sequencing Center for Infectious Disease"/>
            <person name="Wu L."/>
            <person name="Ma J."/>
        </authorList>
    </citation>
    <scope>NUCLEOTIDE SEQUENCE [LARGE SCALE GENOMIC DNA]</scope>
    <source>
        <strain evidence="3">KCTC 33575</strain>
    </source>
</reference>
<feature type="transmembrane region" description="Helical" evidence="1">
    <location>
        <begin position="35"/>
        <end position="55"/>
    </location>
</feature>
<dbReference type="EMBL" id="JBHUOQ010000001">
    <property type="protein sequence ID" value="MFD2829706.1"/>
    <property type="molecule type" value="Genomic_DNA"/>
</dbReference>
<feature type="transmembrane region" description="Helical" evidence="1">
    <location>
        <begin position="85"/>
        <end position="106"/>
    </location>
</feature>
<proteinExistence type="predicted"/>
<keyword evidence="1" id="KW-1133">Transmembrane helix</keyword>
<feature type="transmembrane region" description="Helical" evidence="1">
    <location>
        <begin position="132"/>
        <end position="153"/>
    </location>
</feature>
<evidence type="ECO:0000256" key="1">
    <source>
        <dbReference type="SAM" id="Phobius"/>
    </source>
</evidence>
<accession>A0ABW5WWI1</accession>
<gene>
    <name evidence="2" type="ORF">ACFSX4_04440</name>
</gene>
<keyword evidence="1" id="KW-0472">Membrane</keyword>